<feature type="compositionally biased region" description="Polar residues" evidence="10">
    <location>
        <begin position="511"/>
        <end position="524"/>
    </location>
</feature>
<dbReference type="Pfam" id="PF18296">
    <property type="entry name" value="MID_MedPIWI"/>
    <property type="match status" value="1"/>
</dbReference>
<evidence type="ECO:0000256" key="8">
    <source>
        <dbReference type="ARBA" id="ARBA00023242"/>
    </source>
</evidence>
<feature type="region of interest" description="Disordered" evidence="10">
    <location>
        <begin position="612"/>
        <end position="637"/>
    </location>
</feature>
<dbReference type="PANTHER" id="PTHR48249">
    <property type="entry name" value="MEDIATOR OF RNA POLYMERASE II TRANSCRIPTION SUBUNIT 13"/>
    <property type="match status" value="1"/>
</dbReference>
<keyword evidence="6 9" id="KW-0010">Activator</keyword>
<keyword evidence="14" id="KW-1185">Reference proteome</keyword>
<feature type="compositionally biased region" description="Low complexity" evidence="10">
    <location>
        <begin position="369"/>
        <end position="391"/>
    </location>
</feature>
<feature type="compositionally biased region" description="Gly residues" evidence="10">
    <location>
        <begin position="2204"/>
        <end position="2215"/>
    </location>
</feature>
<feature type="compositionally biased region" description="Polar residues" evidence="10">
    <location>
        <begin position="434"/>
        <end position="461"/>
    </location>
</feature>
<feature type="region of interest" description="Disordered" evidence="10">
    <location>
        <begin position="185"/>
        <end position="240"/>
    </location>
</feature>
<evidence type="ECO:0000256" key="3">
    <source>
        <dbReference type="ARBA" id="ARBA00019618"/>
    </source>
</evidence>
<dbReference type="OrthoDB" id="103819at2759"/>
<dbReference type="GO" id="GO:0045944">
    <property type="term" value="P:positive regulation of transcription by RNA polymerase II"/>
    <property type="evidence" value="ECO:0007669"/>
    <property type="project" value="TreeGrafter"/>
</dbReference>
<feature type="compositionally biased region" description="Polar residues" evidence="10">
    <location>
        <begin position="1733"/>
        <end position="1761"/>
    </location>
</feature>
<accession>A0A8J2RIJ1</accession>
<feature type="compositionally biased region" description="Low complexity" evidence="10">
    <location>
        <begin position="989"/>
        <end position="1033"/>
    </location>
</feature>
<comment type="function">
    <text evidence="9">Component of the Mediator complex, a coactivator involved in regulated transcription of nearly all RNA polymerase II-dependent genes. Mediator functions as a bridge to convey information from gene-specific regulatory proteins to the basal RNA polymerase II transcription machinery. Mediator is recruited to promoters by direct interactions with regulatory proteins and serves as a scaffold for the assembly of a functional preinitiation complex with RNA polymerase II and the general transcription factors.</text>
</comment>
<proteinExistence type="inferred from homology"/>
<evidence type="ECO:0000256" key="7">
    <source>
        <dbReference type="ARBA" id="ARBA00023163"/>
    </source>
</evidence>
<feature type="region of interest" description="Disordered" evidence="10">
    <location>
        <begin position="274"/>
        <end position="314"/>
    </location>
</feature>
<comment type="subcellular location">
    <subcellularLocation>
        <location evidence="1 9">Nucleus</location>
    </subcellularLocation>
</comment>
<protein>
    <recommendedName>
        <fullName evidence="3 9">Mediator of RNA polymerase II transcription subunit 13</fullName>
    </recommendedName>
</protein>
<feature type="compositionally biased region" description="Low complexity" evidence="10">
    <location>
        <begin position="201"/>
        <end position="217"/>
    </location>
</feature>
<feature type="region of interest" description="Disordered" evidence="10">
    <location>
        <begin position="1678"/>
        <end position="1788"/>
    </location>
</feature>
<dbReference type="InterPro" id="IPR009401">
    <property type="entry name" value="Med13_C"/>
</dbReference>
<feature type="region of interest" description="Disordered" evidence="10">
    <location>
        <begin position="713"/>
        <end position="738"/>
    </location>
</feature>
<feature type="region of interest" description="Disordered" evidence="10">
    <location>
        <begin position="338"/>
        <end position="478"/>
    </location>
</feature>
<dbReference type="GO" id="GO:0003713">
    <property type="term" value="F:transcription coactivator activity"/>
    <property type="evidence" value="ECO:0007669"/>
    <property type="project" value="TreeGrafter"/>
</dbReference>
<feature type="compositionally biased region" description="Low complexity" evidence="10">
    <location>
        <begin position="338"/>
        <end position="349"/>
    </location>
</feature>
<name>A0A8J2RIJ1_9CRUS</name>
<feature type="region of interest" description="Disordered" evidence="10">
    <location>
        <begin position="2204"/>
        <end position="2271"/>
    </location>
</feature>
<feature type="region of interest" description="Disordered" evidence="10">
    <location>
        <begin position="1321"/>
        <end position="1426"/>
    </location>
</feature>
<evidence type="ECO:0000256" key="2">
    <source>
        <dbReference type="ARBA" id="ARBA00009354"/>
    </source>
</evidence>
<feature type="domain" description="MID" evidence="12">
    <location>
        <begin position="1579"/>
        <end position="1878"/>
    </location>
</feature>
<evidence type="ECO:0000256" key="9">
    <source>
        <dbReference type="RuleBase" id="RU364134"/>
    </source>
</evidence>
<keyword evidence="7 9" id="KW-0804">Transcription</keyword>
<dbReference type="InterPro" id="IPR051139">
    <property type="entry name" value="Mediator_complx_sub13"/>
</dbReference>
<evidence type="ECO:0000256" key="5">
    <source>
        <dbReference type="ARBA" id="ARBA00023015"/>
    </source>
</evidence>
<feature type="compositionally biased region" description="Low complexity" evidence="10">
    <location>
        <begin position="112"/>
        <end position="124"/>
    </location>
</feature>
<dbReference type="InterPro" id="IPR041285">
    <property type="entry name" value="MID_MedPIWI"/>
</dbReference>
<feature type="compositionally biased region" description="Polar residues" evidence="10">
    <location>
        <begin position="229"/>
        <end position="240"/>
    </location>
</feature>
<evidence type="ECO:0000256" key="10">
    <source>
        <dbReference type="SAM" id="MobiDB-lite"/>
    </source>
</evidence>
<evidence type="ECO:0000259" key="12">
    <source>
        <dbReference type="Pfam" id="PF18296"/>
    </source>
</evidence>
<feature type="region of interest" description="Disordered" evidence="10">
    <location>
        <begin position="495"/>
        <end position="548"/>
    </location>
</feature>
<evidence type="ECO:0000259" key="11">
    <source>
        <dbReference type="Pfam" id="PF06333"/>
    </source>
</evidence>
<feature type="region of interest" description="Disordered" evidence="10">
    <location>
        <begin position="109"/>
        <end position="135"/>
    </location>
</feature>
<organism evidence="13 14">
    <name type="scientific">Daphnia galeata</name>
    <dbReference type="NCBI Taxonomy" id="27404"/>
    <lineage>
        <taxon>Eukaryota</taxon>
        <taxon>Metazoa</taxon>
        <taxon>Ecdysozoa</taxon>
        <taxon>Arthropoda</taxon>
        <taxon>Crustacea</taxon>
        <taxon>Branchiopoda</taxon>
        <taxon>Diplostraca</taxon>
        <taxon>Cladocera</taxon>
        <taxon>Anomopoda</taxon>
        <taxon>Daphniidae</taxon>
        <taxon>Daphnia</taxon>
    </lineage>
</organism>
<feature type="compositionally biased region" description="Basic and acidic residues" evidence="10">
    <location>
        <begin position="665"/>
        <end position="674"/>
    </location>
</feature>
<feature type="compositionally biased region" description="Gly residues" evidence="10">
    <location>
        <begin position="1769"/>
        <end position="1780"/>
    </location>
</feature>
<feature type="compositionally biased region" description="Low complexity" evidence="10">
    <location>
        <begin position="2237"/>
        <end position="2247"/>
    </location>
</feature>
<feature type="region of interest" description="Disordered" evidence="10">
    <location>
        <begin position="1440"/>
        <end position="1463"/>
    </location>
</feature>
<feature type="compositionally biased region" description="Gly residues" evidence="10">
    <location>
        <begin position="1376"/>
        <end position="1386"/>
    </location>
</feature>
<keyword evidence="8 9" id="KW-0539">Nucleus</keyword>
<feature type="compositionally biased region" description="Low complexity" evidence="10">
    <location>
        <begin position="1340"/>
        <end position="1357"/>
    </location>
</feature>
<comment type="caution">
    <text evidence="13">The sequence shown here is derived from an EMBL/GenBank/DDBJ whole genome shotgun (WGS) entry which is preliminary data.</text>
</comment>
<sequence length="2519" mass="269611">MAHPNSQTNGASLEDCHTNFFALTDLCGIRWRKLTSEGIDVRQHPVVRKTTHRHLAAAQATSGGVHVMLAPYGLAGVLTGVSYRSATDHVTRKLMEEWRQYYPVECGGNNSPQTATGAGQQQRGPGPGGGGLAGLEAASDTEDMVEVIVGNVRMRYPTCYVMVCDADSAVNSAAFNQLATSEGGMLMTPPASPPLTSNPASVSRSISHSSVVSSASVHHPHHHHSSSSQQQQLISNVPSSTAAALNRIAQAAHSWRPEEARRLAEQAWQDSLLSPAGLLPQPKPSLQSATDPAAASALVSSSPANNTSTTDKDSTVNLWDFIDPTTKNSCICVKAGTANTTSTGGASTPAPAPTLPTYQRSQAALRGPSSQQSQQQQHSNHGMNSSGNNNSVGPFTLASPASVAPPTPHSHAPPSVPPMDSSLPLSSPHPPASNDPSSNFIPSTPSAIDQNMTSQDQNCSRATPGGAAHTPGGGPKSNQASCAYSPYVALPSVDTPGWPHSAGGGGGGSCHATQPRSSAGQQPASCGPATSVAPTTPNVSGGGNHGGGGGGANGGGSICSSADLYGIKKIVLPRKEYEEELREGETAPGLLYDYSNMTAWLFHPVKRMKIGNNSSNGDRHTDSCDGGSSSSGKQINGNLMLDMEARDSIEYDDDGVHNGQSRKRKEPDSGRDEDSNSLNSANAAGGAAKPVNPSSLFTSQGLQASYQDLDKIFDNSDESNDTCPVPTPPGSNKPAGLPEDTALMGHGHHKPTRGGITAAHPSPHLTAGGVNILASAEFSNMFPTPPSHEHPMQSPCGQMEGSVDLMSGDMNNSGHNGIKSEPGSGHSLNGCSPTYLQEDSINKDWSYVYRPPTIWKVANSSKYAPLPILPSQTMSPLFLPAPYRPSNNNSANHSSGIVEVPRGPMMQHQQQHTLVRPFNRLQSMVPPMQQHFPRGAGPAPFSPISPSPYGGMDGGPPPFGGMPGHGPLQRPGMNMGGFPPHGTLKQLLQHQQGQSPGFQQHPSGFPHHHPQQQQQQQQQLQLQIQQQQPHQSQSVNNMNNHSNLPECHSLMVNIVLGDSMLNIFRDHNFDSCTVCVCSDGQNWVGTIRGQDAVFYLPESSNARSSSMRALPSSSQFPGMGGGPGSLGLPPQQMNNLEEESCRCNCGFSALVNRHLAHQAGLFYEDELEIVGAQSTQDPGQYKRGSLYAVCHSTDKQEQQMLMRSRMLDCGPGLSLYGSEANGKAPGGKSGEKEPVDKGDIISQSIAAVVMEASAPLVDTLPVALMELLREQCLLLHHSSSPLYRAEQLQAATRKASLLHALDYSDGCETARNALTLALHNNTPMPMASPVHQQQPPPPYQQQQPQQQHQQQQQQQQHWNNGPQTPNPYGGMSFNPGMGGFQAGGPGPGGPPGYQGPNQGNMHLPMSPSLHSPTMPVRGRPPTPASVGGMPMPLSSPVGMAMTQRQPHPSHGGHGHSANHPSPMSAGNNGPIVHYWPFLHVQGPNSSQDVIRVMRTLQPLLQDSIQKKRAATLWRAPFAVQGPLTWRQFHRMAVRGTEDRCEPQPIPSVMAGYDRDWVAIGPLAIPHWDRLLLEPYSRQRDVAYIVLAPEVDYVLSRTKTFFKELSSTYEMCRFGRHVPYKGLRDGILRVGKSAASKLANDPVDDWFTNIGDSPIASLLRLYARVCRYHLAPTINNMPMDRTLLDPPASSSRPMSAVPSPMAPPSTTPIHPGDFGSATQSGMGPPNPSGGSTPLQGSSTFGVHHTSTPTSGMMSSDGKPTSPKTEDGVDGTSGHGSSGSGDGTSAADDEDIEPPSIVIYIVDPFSFGSDNLDLGRLTALGLLRCYHQMLTHVSEAIQLNVSLQLISADTILQLGKDLNGASRYDSLRSLALNVFSQCKKLISQPSNVKSLTGFGPAAASDTFLKAKDEKNRAPYRVYIPAYILAPTKDRTVCDLDPGVSTNGGPGSGPLSFLARPDKYSVLYVSYCLSEDQRWLIAACTDERGELVDSCTIGIDVPNRTKRKRVSVRRFGLQRLMDFILGVISTGVHPWRLVIGRVGRMGHGELKSWSALLSRKNLLRASRHLADICGQCSLVFPSQAPTLVSACLVSLEPDSHFRMMPDQVTPDERFGQQSANSHLSTPEDASCTHILVFPTSATTRSPQTTFHEENINGPDLGDDDLLSALNDDMGDGFEGMSGFDDIFMTWPETDQVNDGTDDLTSDITGGNNGGMNNMGGCGTSRSPGASHGGGGGGSPGRGGMRSNMNPESPSGMGGHHHPGGSGRQSPRAEQEEVGTLLQQPLALGYYVSTAPTGDMPSWFWSSCPHLARACPAFLKCALHLHNHAVQQSSDDLLLQQQQQQVNNSSKVHPLDSQVTTDVLRYVMEGYNALSWLSLDPKSRDRRSCLPIHIQLLVQLYHALAALKENFDAHCAGVRNILLASHPLHDTPPSVNKHTYFVMKKYFQRNSSNIGRFVFGIREKKEDYEDFVLLSRRSQITAGVLIQFDGFEKSLEITRSESLGDGKFPKIIKRNVRLSSPGDCYVG</sequence>
<feature type="compositionally biased region" description="Low complexity" evidence="10">
    <location>
        <begin position="1719"/>
        <end position="1732"/>
    </location>
</feature>
<feature type="compositionally biased region" description="Gly residues" evidence="10">
    <location>
        <begin position="2223"/>
        <end position="2236"/>
    </location>
</feature>
<dbReference type="PANTHER" id="PTHR48249:SF3">
    <property type="entry name" value="MEDIATOR OF RNA POLYMERASE II TRANSCRIPTION SUBUNIT 13"/>
    <property type="match status" value="1"/>
</dbReference>
<feature type="domain" description="Mediator complex subunit Med13 C-terminal" evidence="11">
    <location>
        <begin position="1954"/>
        <end position="2389"/>
    </location>
</feature>
<feature type="compositionally biased region" description="Low complexity" evidence="10">
    <location>
        <begin position="292"/>
        <end position="304"/>
    </location>
</feature>
<keyword evidence="5 9" id="KW-0805">Transcription regulation</keyword>
<feature type="compositionally biased region" description="Low complexity" evidence="10">
    <location>
        <begin position="1685"/>
        <end position="1698"/>
    </location>
</feature>
<keyword evidence="4 9" id="KW-0678">Repressor</keyword>
<feature type="region of interest" description="Disordered" evidence="10">
    <location>
        <begin position="933"/>
        <end position="1042"/>
    </location>
</feature>
<reference evidence="13" key="1">
    <citation type="submission" date="2021-11" db="EMBL/GenBank/DDBJ databases">
        <authorList>
            <person name="Schell T."/>
        </authorList>
    </citation>
    <scope>NUCLEOTIDE SEQUENCE</scope>
    <source>
        <strain evidence="13">M5</strain>
    </source>
</reference>
<evidence type="ECO:0000313" key="13">
    <source>
        <dbReference type="EMBL" id="CAH0103187.1"/>
    </source>
</evidence>
<dbReference type="GO" id="GO:0016592">
    <property type="term" value="C:mediator complex"/>
    <property type="evidence" value="ECO:0007669"/>
    <property type="project" value="InterPro"/>
</dbReference>
<dbReference type="EMBL" id="CAKKLH010000103">
    <property type="protein sequence ID" value="CAH0103187.1"/>
    <property type="molecule type" value="Genomic_DNA"/>
</dbReference>
<evidence type="ECO:0000256" key="1">
    <source>
        <dbReference type="ARBA" id="ARBA00004123"/>
    </source>
</evidence>
<evidence type="ECO:0000256" key="6">
    <source>
        <dbReference type="ARBA" id="ARBA00023159"/>
    </source>
</evidence>
<feature type="compositionally biased region" description="Low complexity" evidence="10">
    <location>
        <begin position="676"/>
        <end position="688"/>
    </location>
</feature>
<comment type="subunit">
    <text evidence="9">Component of the Mediator complex.</text>
</comment>
<evidence type="ECO:0000256" key="4">
    <source>
        <dbReference type="ARBA" id="ARBA00022491"/>
    </source>
</evidence>
<evidence type="ECO:0000313" key="14">
    <source>
        <dbReference type="Proteomes" id="UP000789390"/>
    </source>
</evidence>
<dbReference type="Pfam" id="PF06333">
    <property type="entry name" value="Med13_C"/>
    <property type="match status" value="1"/>
</dbReference>
<dbReference type="Proteomes" id="UP000789390">
    <property type="component" value="Unassembled WGS sequence"/>
</dbReference>
<feature type="compositionally biased region" description="Low complexity" evidence="10">
    <location>
        <begin position="409"/>
        <end position="426"/>
    </location>
</feature>
<comment type="similarity">
    <text evidence="2 9">Belongs to the Mediator complex subunit 13 family.</text>
</comment>
<feature type="region of interest" description="Disordered" evidence="10">
    <location>
        <begin position="650"/>
        <end position="696"/>
    </location>
</feature>
<feature type="region of interest" description="Disordered" evidence="10">
    <location>
        <begin position="2137"/>
        <end position="2162"/>
    </location>
</feature>
<gene>
    <name evidence="13" type="ORF">DGAL_LOCUS5721</name>
</gene>